<protein>
    <submittedName>
        <fullName evidence="9">Oar protein</fullName>
    </submittedName>
</protein>
<keyword evidence="3" id="KW-1134">Transmembrane beta strand</keyword>
<dbReference type="GO" id="GO:0044718">
    <property type="term" value="P:siderophore transmembrane transport"/>
    <property type="evidence" value="ECO:0007669"/>
    <property type="project" value="TreeGrafter"/>
</dbReference>
<evidence type="ECO:0000259" key="8">
    <source>
        <dbReference type="Pfam" id="PF25183"/>
    </source>
</evidence>
<gene>
    <name evidence="9" type="ORF">GCM10011529_03770</name>
</gene>
<evidence type="ECO:0000256" key="3">
    <source>
        <dbReference type="ARBA" id="ARBA00022452"/>
    </source>
</evidence>
<reference evidence="9" key="1">
    <citation type="journal article" date="2014" name="Int. J. Syst. Evol. Microbiol.">
        <title>Complete genome sequence of Corynebacterium casei LMG S-19264T (=DSM 44701T), isolated from a smear-ripened cheese.</title>
        <authorList>
            <consortium name="US DOE Joint Genome Institute (JGI-PGF)"/>
            <person name="Walter F."/>
            <person name="Albersmeier A."/>
            <person name="Kalinowski J."/>
            <person name="Ruckert C."/>
        </authorList>
    </citation>
    <scope>NUCLEOTIDE SEQUENCE</scope>
    <source>
        <strain evidence="9">CGMCC 1.15519</strain>
    </source>
</reference>
<feature type="chain" id="PRO_5037321619" evidence="7">
    <location>
        <begin position="22"/>
        <end position="1115"/>
    </location>
</feature>
<keyword evidence="10" id="KW-1185">Reference proteome</keyword>
<organism evidence="9 10">
    <name type="scientific">Sandarakinorhabdus glacialis</name>
    <dbReference type="NCBI Taxonomy" id="1614636"/>
    <lineage>
        <taxon>Bacteria</taxon>
        <taxon>Pseudomonadati</taxon>
        <taxon>Pseudomonadota</taxon>
        <taxon>Alphaproteobacteria</taxon>
        <taxon>Sphingomonadales</taxon>
        <taxon>Sphingosinicellaceae</taxon>
        <taxon>Sandarakinorhabdus</taxon>
    </lineage>
</organism>
<feature type="domain" description="TonB-dependent transporter Oar-like beta-barrel" evidence="8">
    <location>
        <begin position="339"/>
        <end position="1034"/>
    </location>
</feature>
<dbReference type="InterPro" id="IPR057601">
    <property type="entry name" value="Oar-like_b-barrel"/>
</dbReference>
<evidence type="ECO:0000256" key="5">
    <source>
        <dbReference type="ARBA" id="ARBA00023136"/>
    </source>
</evidence>
<accession>A0A916ZJ49</accession>
<dbReference type="InterPro" id="IPR008969">
    <property type="entry name" value="CarboxyPept-like_regulatory"/>
</dbReference>
<dbReference type="Pfam" id="PF25183">
    <property type="entry name" value="OMP_b-brl_4"/>
    <property type="match status" value="2"/>
</dbReference>
<dbReference type="GO" id="GO:0009279">
    <property type="term" value="C:cell outer membrane"/>
    <property type="evidence" value="ECO:0007669"/>
    <property type="project" value="UniProtKB-SubCell"/>
</dbReference>
<evidence type="ECO:0000256" key="4">
    <source>
        <dbReference type="ARBA" id="ARBA00022692"/>
    </source>
</evidence>
<evidence type="ECO:0000313" key="9">
    <source>
        <dbReference type="EMBL" id="GGE00740.1"/>
    </source>
</evidence>
<dbReference type="Gene3D" id="2.60.40.1120">
    <property type="entry name" value="Carboxypeptidase-like, regulatory domain"/>
    <property type="match status" value="1"/>
</dbReference>
<feature type="domain" description="TonB-dependent transporter Oar-like beta-barrel" evidence="8">
    <location>
        <begin position="241"/>
        <end position="309"/>
    </location>
</feature>
<sequence length="1115" mass="119144">MRYLRIGCAVAALIAPVAVQAQDTTSSIRGQVTDSAGVAVPSATVVILHTPSGTRTTQVTDSSGGFNASGLRLGGPYTITVNAAGYDAADETISGLAAGTPQRITVLLAAAGETITVTAARQRSSISIASGPATVLTAEDIRGVSTVNRDIRNLAVRNPLVSLDPTNGGAISIAGQNNRFNRISVDGIQFGDPFGLEAGGLASARGPVPLDAIAEFSVEVAPVDIQQGGFQGGAINTQLLSGTNDFHAQGFFTYSSDNLAGDTTKGVTRPRDFESKIFGAQLTGPIIKDKLFFAVTWERLRDTTPSQVQAADLGITQAQIDQINQISTSRYNFDAGQVANNVAERDDKVVAKIDWNIADGHRAALTYIYNEGNLLAGQTGTNQLNANNPTLSLESNNYNQGSVNHYGVFQLNDQWTDNFSTQIRVNYNDYVRLQEPFGQKDFGQFQVCLEPAATVGGANPSCPRTGPGRAATRQIQFGPDTSRQANELSAQTLGIEFMAQLKMNSHTVKFIAERRGQDFNNLFAQNVSGNFRFDSIADLAAGRANQLVFAAPLRGDIGTVRALFANNVYTFGLQDVWDVNDTLSLTAGFRWDLYETPDTPVFNPDFLARTGIRNNSSLNGRQVFQPRVAAAWSPTDRLRVRGTAGLFAGGNPNVWISNNYSNPGPTLGTATVARNLDGSFAITGVNTAGLTPAQIQALGAATLNNVTGGTGVPAALRNLITGAGSAAAPTNVLDPNFQIPSQWRVSGTVDYVADLGGLGDDWNFGADVVWSRVKNALTYTDLRSVPNTSPGGASTPDGRPRYQAFNAAAGSNTDLFLTNTDRGYSWNIVARVDKRWENGFFLGAAYTFQRAKDVNSGTSSTAGSNYGNAAAGIDPNNGAYGTSNYQIDDAYRLNIGFDQALFGDNKTRIELFFNSRAGQRFSYTFADTTNNGSTGNRSAVFGTQSFNNRYLIYVPNVASPTADPLVQYAAGFDFAGFQKVVQNSELTKYQGKIAPKNIGRSPRFNKLDLSIKQELPFVFGGKMEVFADMENVLNFIDNDWGSLRQVAFPYYGTLVNVSCVSVAGSATAPNNTAPSQPCAQYRYANVSGSTVTAPAQTLFQNQSLWGIRVGARVKF</sequence>
<proteinExistence type="predicted"/>
<comment type="subcellular location">
    <subcellularLocation>
        <location evidence="1">Cell outer membrane</location>
        <topology evidence="1">Multi-pass membrane protein</topology>
    </subcellularLocation>
</comment>
<dbReference type="Pfam" id="PF13620">
    <property type="entry name" value="CarboxypepD_reg"/>
    <property type="match status" value="1"/>
</dbReference>
<dbReference type="InterPro" id="IPR036942">
    <property type="entry name" value="Beta-barrel_TonB_sf"/>
</dbReference>
<dbReference type="SUPFAM" id="SSF49464">
    <property type="entry name" value="Carboxypeptidase regulatory domain-like"/>
    <property type="match status" value="1"/>
</dbReference>
<dbReference type="Proteomes" id="UP000635071">
    <property type="component" value="Unassembled WGS sequence"/>
</dbReference>
<name>A0A916ZJ49_9SPHN</name>
<comment type="caution">
    <text evidence="9">The sequence shown here is derived from an EMBL/GenBank/DDBJ whole genome shotgun (WGS) entry which is preliminary data.</text>
</comment>
<keyword evidence="6" id="KW-0998">Cell outer membrane</keyword>
<dbReference type="PANTHER" id="PTHR30069:SF46">
    <property type="entry name" value="OAR PROTEIN"/>
    <property type="match status" value="1"/>
</dbReference>
<keyword evidence="5" id="KW-0472">Membrane</keyword>
<dbReference type="PANTHER" id="PTHR30069">
    <property type="entry name" value="TONB-DEPENDENT OUTER MEMBRANE RECEPTOR"/>
    <property type="match status" value="1"/>
</dbReference>
<evidence type="ECO:0000256" key="1">
    <source>
        <dbReference type="ARBA" id="ARBA00004571"/>
    </source>
</evidence>
<keyword evidence="4" id="KW-0812">Transmembrane</keyword>
<evidence type="ECO:0000256" key="2">
    <source>
        <dbReference type="ARBA" id="ARBA00022448"/>
    </source>
</evidence>
<dbReference type="AlphaFoldDB" id="A0A916ZJ49"/>
<evidence type="ECO:0000256" key="6">
    <source>
        <dbReference type="ARBA" id="ARBA00023237"/>
    </source>
</evidence>
<dbReference type="Gene3D" id="2.40.170.20">
    <property type="entry name" value="TonB-dependent receptor, beta-barrel domain"/>
    <property type="match status" value="1"/>
</dbReference>
<feature type="signal peptide" evidence="7">
    <location>
        <begin position="1"/>
        <end position="21"/>
    </location>
</feature>
<dbReference type="InterPro" id="IPR039426">
    <property type="entry name" value="TonB-dep_rcpt-like"/>
</dbReference>
<dbReference type="InterPro" id="IPR037066">
    <property type="entry name" value="Plug_dom_sf"/>
</dbReference>
<reference evidence="9" key="2">
    <citation type="submission" date="2020-09" db="EMBL/GenBank/DDBJ databases">
        <authorList>
            <person name="Sun Q."/>
            <person name="Zhou Y."/>
        </authorList>
    </citation>
    <scope>NUCLEOTIDE SEQUENCE</scope>
    <source>
        <strain evidence="9">CGMCC 1.15519</strain>
    </source>
</reference>
<dbReference type="SUPFAM" id="SSF56935">
    <property type="entry name" value="Porins"/>
    <property type="match status" value="1"/>
</dbReference>
<dbReference type="RefSeq" id="WP_188761207.1">
    <property type="nucleotide sequence ID" value="NZ_BMJM01000001.1"/>
</dbReference>
<evidence type="ECO:0000313" key="10">
    <source>
        <dbReference type="Proteomes" id="UP000635071"/>
    </source>
</evidence>
<dbReference type="GO" id="GO:0015344">
    <property type="term" value="F:siderophore uptake transmembrane transporter activity"/>
    <property type="evidence" value="ECO:0007669"/>
    <property type="project" value="TreeGrafter"/>
</dbReference>
<keyword evidence="7" id="KW-0732">Signal</keyword>
<dbReference type="EMBL" id="BMJM01000001">
    <property type="protein sequence ID" value="GGE00740.1"/>
    <property type="molecule type" value="Genomic_DNA"/>
</dbReference>
<evidence type="ECO:0000256" key="7">
    <source>
        <dbReference type="SAM" id="SignalP"/>
    </source>
</evidence>
<dbReference type="Gene3D" id="2.170.130.10">
    <property type="entry name" value="TonB-dependent receptor, plug domain"/>
    <property type="match status" value="1"/>
</dbReference>
<keyword evidence="2" id="KW-0813">Transport</keyword>